<dbReference type="AlphaFoldDB" id="R7TP35"/>
<evidence type="ECO:0000256" key="1">
    <source>
        <dbReference type="SAM" id="Phobius"/>
    </source>
</evidence>
<gene>
    <name evidence="2" type="ORF">CAPTEDRAFT_201460</name>
</gene>
<evidence type="ECO:0000313" key="4">
    <source>
        <dbReference type="Proteomes" id="UP000014760"/>
    </source>
</evidence>
<evidence type="ECO:0000313" key="3">
    <source>
        <dbReference type="EnsemblMetazoa" id="CapteP201460"/>
    </source>
</evidence>
<keyword evidence="1" id="KW-1133">Transmembrane helix</keyword>
<dbReference type="EMBL" id="KB309161">
    <property type="protein sequence ID" value="ELT95302.1"/>
    <property type="molecule type" value="Genomic_DNA"/>
</dbReference>
<sequence>MESLKQWLVLVCTGTLLLIGINVFFQNEHNTIMFANASLSQETKEIEGKTMLCTNNSASFSDLTPRKTRFEGVLYLGCIHPQRNYSVFSIVVDGKRTGLNYLFYAPLTAMAWKRISFNSVIVVSIVNVFSWSEDPLLRLVLETALKQEAFVLFLVTEYNHTITVAQSGRFVAPAIIHELCPQTSNIYMLTTDADLWPLNVWWYLMPNGYLIHSTNSFCCGYFTRHKMKYMHLPMSSIGMELIHWTELLSPVHWDRRPPLTARDIVRRLIEEFGPSAGQYIIKPQAGWYNDEQLCSYLIKLFLINHGDDVIHLSRGRIIRHDRINWNPTTIFNYTDAHLPLNPEQKGIWERKVMKLVHLMYDESTWIPAHVDEYASKFRAILGMSTVDSAVLPNCVTRPGAVYYCLWWYAG</sequence>
<feature type="transmembrane region" description="Helical" evidence="1">
    <location>
        <begin position="6"/>
        <end position="25"/>
    </location>
</feature>
<proteinExistence type="predicted"/>
<protein>
    <submittedName>
        <fullName evidence="2 3">Uncharacterized protein</fullName>
    </submittedName>
</protein>
<reference evidence="4" key="1">
    <citation type="submission" date="2012-12" db="EMBL/GenBank/DDBJ databases">
        <authorList>
            <person name="Hellsten U."/>
            <person name="Grimwood J."/>
            <person name="Chapman J.A."/>
            <person name="Shapiro H."/>
            <person name="Aerts A."/>
            <person name="Otillar R.P."/>
            <person name="Terry A.Y."/>
            <person name="Boore J.L."/>
            <person name="Simakov O."/>
            <person name="Marletaz F."/>
            <person name="Cho S.-J."/>
            <person name="Edsinger-Gonzales E."/>
            <person name="Havlak P."/>
            <person name="Kuo D.-H."/>
            <person name="Larsson T."/>
            <person name="Lv J."/>
            <person name="Arendt D."/>
            <person name="Savage R."/>
            <person name="Osoegawa K."/>
            <person name="de Jong P."/>
            <person name="Lindberg D.R."/>
            <person name="Seaver E.C."/>
            <person name="Weisblat D.A."/>
            <person name="Putnam N.H."/>
            <person name="Grigoriev I.V."/>
            <person name="Rokhsar D.S."/>
        </authorList>
    </citation>
    <scope>NUCLEOTIDE SEQUENCE</scope>
    <source>
        <strain evidence="4">I ESC-2004</strain>
    </source>
</reference>
<name>R7TP35_CAPTE</name>
<keyword evidence="1" id="KW-0472">Membrane</keyword>
<keyword evidence="1" id="KW-0812">Transmembrane</keyword>
<organism evidence="2">
    <name type="scientific">Capitella teleta</name>
    <name type="common">Polychaete worm</name>
    <dbReference type="NCBI Taxonomy" id="283909"/>
    <lineage>
        <taxon>Eukaryota</taxon>
        <taxon>Metazoa</taxon>
        <taxon>Spiralia</taxon>
        <taxon>Lophotrochozoa</taxon>
        <taxon>Annelida</taxon>
        <taxon>Polychaeta</taxon>
        <taxon>Sedentaria</taxon>
        <taxon>Scolecida</taxon>
        <taxon>Capitellidae</taxon>
        <taxon>Capitella</taxon>
    </lineage>
</organism>
<dbReference type="OrthoDB" id="6285987at2759"/>
<dbReference type="EnsemblMetazoa" id="CapteT201460">
    <property type="protein sequence ID" value="CapteP201460"/>
    <property type="gene ID" value="CapteG201460"/>
</dbReference>
<evidence type="ECO:0000313" key="2">
    <source>
        <dbReference type="EMBL" id="ELT95302.1"/>
    </source>
</evidence>
<dbReference type="OMA" id="CEWENEP"/>
<dbReference type="EMBL" id="AMQN01011886">
    <property type="status" value="NOT_ANNOTATED_CDS"/>
    <property type="molecule type" value="Genomic_DNA"/>
</dbReference>
<keyword evidence="4" id="KW-1185">Reference proteome</keyword>
<dbReference type="Proteomes" id="UP000014760">
    <property type="component" value="Unassembled WGS sequence"/>
</dbReference>
<reference evidence="2 4" key="2">
    <citation type="journal article" date="2013" name="Nature">
        <title>Insights into bilaterian evolution from three spiralian genomes.</title>
        <authorList>
            <person name="Simakov O."/>
            <person name="Marletaz F."/>
            <person name="Cho S.J."/>
            <person name="Edsinger-Gonzales E."/>
            <person name="Havlak P."/>
            <person name="Hellsten U."/>
            <person name="Kuo D.H."/>
            <person name="Larsson T."/>
            <person name="Lv J."/>
            <person name="Arendt D."/>
            <person name="Savage R."/>
            <person name="Osoegawa K."/>
            <person name="de Jong P."/>
            <person name="Grimwood J."/>
            <person name="Chapman J.A."/>
            <person name="Shapiro H."/>
            <person name="Aerts A."/>
            <person name="Otillar R.P."/>
            <person name="Terry A.Y."/>
            <person name="Boore J.L."/>
            <person name="Grigoriev I.V."/>
            <person name="Lindberg D.R."/>
            <person name="Seaver E.C."/>
            <person name="Weisblat D.A."/>
            <person name="Putnam N.H."/>
            <person name="Rokhsar D.S."/>
        </authorList>
    </citation>
    <scope>NUCLEOTIDE SEQUENCE</scope>
    <source>
        <strain evidence="2 4">I ESC-2004</strain>
    </source>
</reference>
<reference evidence="3" key="3">
    <citation type="submission" date="2015-06" db="UniProtKB">
        <authorList>
            <consortium name="EnsemblMetazoa"/>
        </authorList>
    </citation>
    <scope>IDENTIFICATION</scope>
</reference>
<accession>R7TP35</accession>
<dbReference type="HOGENOM" id="CLU_671306_0_0_1"/>